<dbReference type="AlphaFoldDB" id="A0A5M8FMS7"/>
<dbReference type="RefSeq" id="WP_150054683.1">
    <property type="nucleotide sequence ID" value="NZ_VWXT01000044.1"/>
</dbReference>
<comment type="caution">
    <text evidence="2">The sequence shown here is derived from an EMBL/GenBank/DDBJ whole genome shotgun (WGS) entry which is preliminary data.</text>
</comment>
<evidence type="ECO:0000256" key="1">
    <source>
        <dbReference type="SAM" id="MobiDB-lite"/>
    </source>
</evidence>
<feature type="compositionally biased region" description="Basic and acidic residues" evidence="1">
    <location>
        <begin position="441"/>
        <end position="451"/>
    </location>
</feature>
<dbReference type="Proteomes" id="UP000323909">
    <property type="component" value="Unassembled WGS sequence"/>
</dbReference>
<name>A0A5M8FMS7_PSEVE</name>
<feature type="region of interest" description="Disordered" evidence="1">
    <location>
        <begin position="430"/>
        <end position="451"/>
    </location>
</feature>
<dbReference type="Gene3D" id="2.130.10.30">
    <property type="entry name" value="Regulator of chromosome condensation 1/beta-lactamase-inhibitor protein II"/>
    <property type="match status" value="1"/>
</dbReference>
<dbReference type="InterPro" id="IPR009091">
    <property type="entry name" value="RCC1/BLIP-II"/>
</dbReference>
<dbReference type="SUPFAM" id="SSF50985">
    <property type="entry name" value="RCC1/BLIP-II"/>
    <property type="match status" value="2"/>
</dbReference>
<gene>
    <name evidence="2" type="ORF">F3K53_04085</name>
</gene>
<protein>
    <submittedName>
        <fullName evidence="2">Uncharacterized protein</fullName>
    </submittedName>
</protein>
<accession>A0A5M8FMS7</accession>
<evidence type="ECO:0000313" key="2">
    <source>
        <dbReference type="EMBL" id="KAA6186188.1"/>
    </source>
</evidence>
<proteinExistence type="predicted"/>
<organism evidence="2 3">
    <name type="scientific">Pseudomonas veronii</name>
    <dbReference type="NCBI Taxonomy" id="76761"/>
    <lineage>
        <taxon>Bacteria</taxon>
        <taxon>Pseudomonadati</taxon>
        <taxon>Pseudomonadota</taxon>
        <taxon>Gammaproteobacteria</taxon>
        <taxon>Pseudomonadales</taxon>
        <taxon>Pseudomonadaceae</taxon>
        <taxon>Pseudomonas</taxon>
    </lineage>
</organism>
<evidence type="ECO:0000313" key="3">
    <source>
        <dbReference type="Proteomes" id="UP000323909"/>
    </source>
</evidence>
<sequence length="651" mass="69469">MKSSTIALPKATNVTIIGELVPGGSVRGSYFYDGAGTGPEEGSIYRWFIDEQQYAPTENLDFPIRSSAAGRTLRFSVAPKSDSGAIGSEVVSQLYHIGTGYQNISDEESENSFLKQRGSFAIYNHEPSDQIFISSGGAYSVMDGSSQSVTVKGSGAHAGTPGTEILQYLQNNPATRIYSTEKDFAALVPVLGSTKRLLLWGANIGAIPPELELNNVRYVYSNLGAFAFIYDNPPPGRNTIGAFGHAANGGVVPEDIQRTLLFDKPRAIYAAPLSFAVLTEAGRVYSWGNRDGGGFISGTVRTQLDRLNVEQIISSGGAFCAIGYERFSDPSIKSIVTWGSIQMGGVPNPSDIETILDDDGVVQVVASRNAFCAITRRRRKAVSWGGAEGGTMTDAAKALSARGGIVMCKGSAWAFCMMNRFGDIEAWGKSDMGGTTPSSSEARDAEQVLNESGEKARISAVFKTMNVEEWYRKRFLDKSITCVCDSVGDTSSSLYKLITESGTITLSSNDTSFFLCSQHADGRTESLIAWGNSGYGGSIPQGVRQVLMASKITSIKCTNGAYGIISDQGSVEGAVNVFGGTNAQNEAGEVPEPLKSYVAANVQELYSMKQMPTQAPSAARLPSAFAARSKNGSYAIWGARTLVPNEVIFPK</sequence>
<dbReference type="EMBL" id="VWXT01000044">
    <property type="protein sequence ID" value="KAA6186188.1"/>
    <property type="molecule type" value="Genomic_DNA"/>
</dbReference>
<reference evidence="2 3" key="1">
    <citation type="submission" date="2019-09" db="EMBL/GenBank/DDBJ databases">
        <title>Genomic sequencing of 4 copper resistant soil isolates.</title>
        <authorList>
            <person name="Havryliuk O."/>
        </authorList>
    </citation>
    <scope>NUCLEOTIDE SEQUENCE [LARGE SCALE GENOMIC DNA]</scope>
    <source>
        <strain evidence="2 3">UKR4</strain>
    </source>
</reference>